<keyword evidence="8 11" id="KW-0406">Ion transport</keyword>
<dbReference type="InterPro" id="IPR011531">
    <property type="entry name" value="HCO3_transpt-like_TM_dom"/>
</dbReference>
<feature type="transmembrane region" description="Helical" evidence="11">
    <location>
        <begin position="421"/>
        <end position="438"/>
    </location>
</feature>
<evidence type="ECO:0000256" key="11">
    <source>
        <dbReference type="RuleBase" id="RU362035"/>
    </source>
</evidence>
<dbReference type="HOGENOM" id="CLU_002289_5_1_1"/>
<dbReference type="InterPro" id="IPR001717">
    <property type="entry name" value="Anion_exchange"/>
</dbReference>
<dbReference type="PRINTS" id="PR00165">
    <property type="entry name" value="ANIONEXCHNGR"/>
</dbReference>
<reference evidence="16" key="1">
    <citation type="submission" date="2012-12" db="EMBL/GenBank/DDBJ databases">
        <authorList>
            <person name="Hellsten U."/>
            <person name="Grimwood J."/>
            <person name="Chapman J.A."/>
            <person name="Shapiro H."/>
            <person name="Aerts A."/>
            <person name="Otillar R.P."/>
            <person name="Terry A.Y."/>
            <person name="Boore J.L."/>
            <person name="Simakov O."/>
            <person name="Marletaz F."/>
            <person name="Cho S.-J."/>
            <person name="Edsinger-Gonzales E."/>
            <person name="Havlak P."/>
            <person name="Kuo D.-H."/>
            <person name="Larsson T."/>
            <person name="Lv J."/>
            <person name="Arendt D."/>
            <person name="Savage R."/>
            <person name="Osoegawa K."/>
            <person name="de Jong P."/>
            <person name="Lindberg D.R."/>
            <person name="Seaver E.C."/>
            <person name="Weisblat D.A."/>
            <person name="Putnam N.H."/>
            <person name="Grigoriev I.V."/>
            <person name="Rokhsar D.S."/>
        </authorList>
    </citation>
    <scope>NUCLEOTIDE SEQUENCE</scope>
    <source>
        <strain evidence="16">I ESC-2004</strain>
    </source>
</reference>
<accession>R7UKM1</accession>
<reference evidence="15" key="3">
    <citation type="submission" date="2015-06" db="UniProtKB">
        <authorList>
            <consortium name="EnsemblMetazoa"/>
        </authorList>
    </citation>
    <scope>IDENTIFICATION</scope>
</reference>
<comment type="catalytic activity">
    <reaction evidence="10">
        <text>hydrogencarbonate(in) + chloride(out) = hydrogencarbonate(out) + chloride(in)</text>
        <dbReference type="Rhea" id="RHEA:72363"/>
        <dbReference type="ChEBI" id="CHEBI:17544"/>
        <dbReference type="ChEBI" id="CHEBI:17996"/>
    </reaction>
</comment>
<dbReference type="PANTHER" id="PTHR11453:SF47">
    <property type="entry name" value="ANION EXCHANGE PROTEIN"/>
    <property type="match status" value="1"/>
</dbReference>
<dbReference type="FunFam" id="1.10.287.570:FF:000001">
    <property type="entry name" value="Anion exchange protein"/>
    <property type="match status" value="1"/>
</dbReference>
<dbReference type="PRINTS" id="PR01231">
    <property type="entry name" value="HCO3TRNSPORT"/>
</dbReference>
<dbReference type="Gene3D" id="1.10.287.570">
    <property type="entry name" value="Helical hairpin bin"/>
    <property type="match status" value="1"/>
</dbReference>
<feature type="transmembrane region" description="Helical" evidence="11">
    <location>
        <begin position="552"/>
        <end position="575"/>
    </location>
</feature>
<dbReference type="GO" id="GO:0015701">
    <property type="term" value="P:bicarbonate transport"/>
    <property type="evidence" value="ECO:0007669"/>
    <property type="project" value="TreeGrafter"/>
</dbReference>
<gene>
    <name evidence="14" type="ORF">CAPTEDRAFT_103968</name>
</gene>
<keyword evidence="7 11" id="KW-1133">Transmembrane helix</keyword>
<dbReference type="OrthoDB" id="1735926at2759"/>
<comment type="similarity">
    <text evidence="2 11">Belongs to the anion exchanger (TC 2.A.31) family.</text>
</comment>
<sequence>MQSNLGGHRASIDKSYNLNSLLQGDGKNQTNIFLRKILENAEACIVLVGTVDFLHRPITAFVRLSQGRTLGHVTEVSLPIRFIFLLLGPKDPIVDYFEIGRALSGLMSHPNFREAAYIADSRSDILDAVLDYLDEAMVLPSGDWDKNTLLPVMEKAKLKADKHKEDDADHVDHPDIDPYGDPLKRTGRPFGGLVNDIRRRYPKYLSDIKDGLNIQCLATIFFIYFTCLSPAITFGGLLTEKTHRWLGVSEMLVGVSIIGLVFAIFSGQPLLIVGATGPLLVFEEALSEVCELLDIDFISFRVWIGFWVTLMTFLVVAVEGSFFIRYFTRFIQEIFAMLISLILILETLKKLVIIFIKHPLLDYYPPQGETILDRCLHYFYDHLPSNITSDDIMKSTLSPIDEIEGEHHYTKEELNFQPNTALLSIILCFGTFAIAWWLKGFKTGHMLGRRPRQILGDFAMPIAILLMVLVDFFIEDTYTEKLAVPDGIQPTAGYKRGWFISPLGSSQKTLQVWAYFAAIIPAFLMFILVFMETEVTSMILDQKDRKLSKGSGYHLDLLLVGSFATLCGLCGFPFVCPATLRSISHIAGLSVFSQTHAPGEKAHLLEVKEQRLTAFCVHLLIGVSVLMGPLLRQIPIAVLFGVFFYMGVASMHGIQLAERLKLMFMPVKHHPNVGYVRKVRPWKMHVYTFIQVGCLTLLGVVKFTRASLSFPLLLLLLVPFRLKLMPLIFSEKELAHVSILMH</sequence>
<evidence type="ECO:0000259" key="13">
    <source>
        <dbReference type="Pfam" id="PF07565"/>
    </source>
</evidence>
<evidence type="ECO:0000256" key="5">
    <source>
        <dbReference type="ARBA" id="ARBA00022681"/>
    </source>
</evidence>
<dbReference type="NCBIfam" id="TIGR00834">
    <property type="entry name" value="ae"/>
    <property type="match status" value="1"/>
</dbReference>
<feature type="transmembrane region" description="Helical" evidence="11">
    <location>
        <begin position="684"/>
        <end position="701"/>
    </location>
</feature>
<evidence type="ECO:0000256" key="2">
    <source>
        <dbReference type="ARBA" id="ARBA00010993"/>
    </source>
</evidence>
<evidence type="ECO:0000256" key="7">
    <source>
        <dbReference type="ARBA" id="ARBA00022989"/>
    </source>
</evidence>
<dbReference type="Proteomes" id="UP000014760">
    <property type="component" value="Unassembled WGS sequence"/>
</dbReference>
<feature type="transmembrane region" description="Helical" evidence="11">
    <location>
        <begin position="512"/>
        <end position="531"/>
    </location>
</feature>
<keyword evidence="6 11" id="KW-0812">Transmembrane</keyword>
<dbReference type="GO" id="GO:0008509">
    <property type="term" value="F:monoatomic anion transmembrane transporter activity"/>
    <property type="evidence" value="ECO:0007669"/>
    <property type="project" value="InterPro"/>
</dbReference>
<evidence type="ECO:0000259" key="12">
    <source>
        <dbReference type="Pfam" id="PF00955"/>
    </source>
</evidence>
<evidence type="ECO:0000256" key="6">
    <source>
        <dbReference type="ARBA" id="ARBA00022692"/>
    </source>
</evidence>
<keyword evidence="9 11" id="KW-0472">Membrane</keyword>
<evidence type="ECO:0000256" key="10">
    <source>
        <dbReference type="ARBA" id="ARBA00049347"/>
    </source>
</evidence>
<reference evidence="14 16" key="2">
    <citation type="journal article" date="2013" name="Nature">
        <title>Insights into bilaterian evolution from three spiralian genomes.</title>
        <authorList>
            <person name="Simakov O."/>
            <person name="Marletaz F."/>
            <person name="Cho S.J."/>
            <person name="Edsinger-Gonzales E."/>
            <person name="Havlak P."/>
            <person name="Hellsten U."/>
            <person name="Kuo D.H."/>
            <person name="Larsson T."/>
            <person name="Lv J."/>
            <person name="Arendt D."/>
            <person name="Savage R."/>
            <person name="Osoegawa K."/>
            <person name="de Jong P."/>
            <person name="Grimwood J."/>
            <person name="Chapman J.A."/>
            <person name="Shapiro H."/>
            <person name="Aerts A."/>
            <person name="Otillar R.P."/>
            <person name="Terry A.Y."/>
            <person name="Boore J.L."/>
            <person name="Grigoriev I.V."/>
            <person name="Lindberg D.R."/>
            <person name="Seaver E.C."/>
            <person name="Weisblat D.A."/>
            <person name="Putnam N.H."/>
            <person name="Rokhsar D.S."/>
        </authorList>
    </citation>
    <scope>NUCLEOTIDE SEQUENCE</scope>
    <source>
        <strain evidence="14 16">I ESC-2004</strain>
    </source>
</reference>
<evidence type="ECO:0000256" key="8">
    <source>
        <dbReference type="ARBA" id="ARBA00023065"/>
    </source>
</evidence>
<dbReference type="PANTHER" id="PTHR11453">
    <property type="entry name" value="ANION EXCHANGE PROTEIN"/>
    <property type="match status" value="1"/>
</dbReference>
<dbReference type="GO" id="GO:0005886">
    <property type="term" value="C:plasma membrane"/>
    <property type="evidence" value="ECO:0007669"/>
    <property type="project" value="UniProtKB-SubCell"/>
</dbReference>
<proteinExistence type="inferred from homology"/>
<dbReference type="GO" id="GO:0005452">
    <property type="term" value="F:solute:inorganic anion antiporter activity"/>
    <property type="evidence" value="ECO:0007669"/>
    <property type="project" value="InterPro"/>
</dbReference>
<feature type="transmembrane region" description="Helical" evidence="11">
    <location>
        <begin position="302"/>
        <end position="327"/>
    </location>
</feature>
<keyword evidence="3 11" id="KW-0813">Transport</keyword>
<evidence type="ECO:0000313" key="15">
    <source>
        <dbReference type="EnsemblMetazoa" id="CapteP103968"/>
    </source>
</evidence>
<dbReference type="InterPro" id="IPR013769">
    <property type="entry name" value="Band3_cytoplasmic_dom"/>
</dbReference>
<feature type="transmembrane region" description="Helical" evidence="11">
    <location>
        <begin position="251"/>
        <end position="282"/>
    </location>
</feature>
<dbReference type="GO" id="GO:0051453">
    <property type="term" value="P:regulation of intracellular pH"/>
    <property type="evidence" value="ECO:0007669"/>
    <property type="project" value="TreeGrafter"/>
</dbReference>
<evidence type="ECO:0000313" key="16">
    <source>
        <dbReference type="Proteomes" id="UP000014760"/>
    </source>
</evidence>
<feature type="domain" description="Bicarbonate transporter-like transmembrane" evidence="12">
    <location>
        <begin position="188"/>
        <end position="737"/>
    </location>
</feature>
<protein>
    <recommendedName>
        <fullName evidence="11">Anion exchange protein</fullName>
    </recommendedName>
</protein>
<dbReference type="EMBL" id="KB302404">
    <property type="protein sequence ID" value="ELU04348.1"/>
    <property type="molecule type" value="Genomic_DNA"/>
</dbReference>
<evidence type="ECO:0000256" key="1">
    <source>
        <dbReference type="ARBA" id="ARBA00004651"/>
    </source>
</evidence>
<feature type="transmembrane region" description="Helical" evidence="11">
    <location>
        <begin position="458"/>
        <end position="474"/>
    </location>
</feature>
<feature type="domain" description="Band 3 cytoplasmic" evidence="13">
    <location>
        <begin position="28"/>
        <end position="145"/>
    </location>
</feature>
<comment type="subcellular location">
    <subcellularLocation>
        <location evidence="1">Cell membrane</location>
        <topology evidence="1">Multi-pass membrane protein</topology>
    </subcellularLocation>
    <subcellularLocation>
        <location evidence="11">Membrane</location>
        <topology evidence="11">Multi-pass membrane protein</topology>
    </subcellularLocation>
</comment>
<dbReference type="FunCoup" id="R7UKM1">
    <property type="interactions" value="232"/>
</dbReference>
<evidence type="ECO:0000256" key="3">
    <source>
        <dbReference type="ARBA" id="ARBA00022448"/>
    </source>
</evidence>
<dbReference type="Pfam" id="PF07565">
    <property type="entry name" value="Band_3_cyto"/>
    <property type="match status" value="1"/>
</dbReference>
<keyword evidence="16" id="KW-1185">Reference proteome</keyword>
<dbReference type="Pfam" id="PF00955">
    <property type="entry name" value="HCO3_cotransp"/>
    <property type="match status" value="1"/>
</dbReference>
<dbReference type="STRING" id="283909.R7UKM1"/>
<dbReference type="SUPFAM" id="SSF55804">
    <property type="entry name" value="Phoshotransferase/anion transport protein"/>
    <property type="match status" value="1"/>
</dbReference>
<evidence type="ECO:0000256" key="9">
    <source>
        <dbReference type="ARBA" id="ARBA00023136"/>
    </source>
</evidence>
<dbReference type="OMA" id="YSHFPIW"/>
<name>R7UKM1_CAPTE</name>
<evidence type="ECO:0000313" key="14">
    <source>
        <dbReference type="EMBL" id="ELU04348.1"/>
    </source>
</evidence>
<dbReference type="EMBL" id="AMQN01008195">
    <property type="status" value="NOT_ANNOTATED_CDS"/>
    <property type="molecule type" value="Genomic_DNA"/>
</dbReference>
<feature type="transmembrane region" description="Helical" evidence="11">
    <location>
        <begin position="638"/>
        <end position="657"/>
    </location>
</feature>
<dbReference type="InterPro" id="IPR016152">
    <property type="entry name" value="PTrfase/Anion_transptr"/>
</dbReference>
<dbReference type="EnsemblMetazoa" id="CapteT103968">
    <property type="protein sequence ID" value="CapteP103968"/>
    <property type="gene ID" value="CapteG103968"/>
</dbReference>
<dbReference type="Gene3D" id="3.40.930.10">
    <property type="entry name" value="Mannitol-specific EII, Chain A"/>
    <property type="match status" value="1"/>
</dbReference>
<organism evidence="14">
    <name type="scientific">Capitella teleta</name>
    <name type="common">Polychaete worm</name>
    <dbReference type="NCBI Taxonomy" id="283909"/>
    <lineage>
        <taxon>Eukaryota</taxon>
        <taxon>Metazoa</taxon>
        <taxon>Spiralia</taxon>
        <taxon>Lophotrochozoa</taxon>
        <taxon>Annelida</taxon>
        <taxon>Polychaeta</taxon>
        <taxon>Sedentaria</taxon>
        <taxon>Scolecida</taxon>
        <taxon>Capitellidae</taxon>
        <taxon>Capitella</taxon>
    </lineage>
</organism>
<evidence type="ECO:0000256" key="4">
    <source>
        <dbReference type="ARBA" id="ARBA00022475"/>
    </source>
</evidence>
<keyword evidence="5" id="KW-0039">Anion exchange</keyword>
<feature type="transmembrane region" description="Helical" evidence="11">
    <location>
        <begin position="217"/>
        <end position="239"/>
    </location>
</feature>
<dbReference type="AlphaFoldDB" id="R7UKM1"/>
<dbReference type="InterPro" id="IPR003020">
    <property type="entry name" value="HCO3_transpt_euk"/>
</dbReference>
<keyword evidence="4" id="KW-1003">Cell membrane</keyword>
<feature type="transmembrane region" description="Helical" evidence="11">
    <location>
        <begin position="334"/>
        <end position="356"/>
    </location>
</feature>